<evidence type="ECO:0000313" key="2">
    <source>
        <dbReference type="Proteomes" id="UP000257016"/>
    </source>
</evidence>
<name>A0A976AC56_9BURK</name>
<proteinExistence type="predicted"/>
<protein>
    <submittedName>
        <fullName evidence="1">Uncharacterized protein</fullName>
    </submittedName>
</protein>
<gene>
    <name evidence="1" type="ORF">CBM2586_B90225</name>
</gene>
<dbReference type="EMBL" id="OFSN01000027">
    <property type="protein sequence ID" value="SOY76292.1"/>
    <property type="molecule type" value="Genomic_DNA"/>
</dbReference>
<organism evidence="1 2">
    <name type="scientific">Cupriavidus taiwanensis</name>
    <dbReference type="NCBI Taxonomy" id="164546"/>
    <lineage>
        <taxon>Bacteria</taxon>
        <taxon>Pseudomonadati</taxon>
        <taxon>Pseudomonadota</taxon>
        <taxon>Betaproteobacteria</taxon>
        <taxon>Burkholderiales</taxon>
        <taxon>Burkholderiaceae</taxon>
        <taxon>Cupriavidus</taxon>
    </lineage>
</organism>
<evidence type="ECO:0000313" key="1">
    <source>
        <dbReference type="EMBL" id="SOY76292.1"/>
    </source>
</evidence>
<dbReference type="AlphaFoldDB" id="A0A976AC56"/>
<comment type="caution">
    <text evidence="1">The sequence shown here is derived from an EMBL/GenBank/DDBJ whole genome shotgun (WGS) entry which is preliminary data.</text>
</comment>
<dbReference type="Proteomes" id="UP000257016">
    <property type="component" value="Unassembled WGS sequence"/>
</dbReference>
<accession>A0A976AC56</accession>
<reference evidence="1 2" key="1">
    <citation type="submission" date="2018-01" db="EMBL/GenBank/DDBJ databases">
        <authorList>
            <person name="Clerissi C."/>
        </authorList>
    </citation>
    <scope>NUCLEOTIDE SEQUENCE [LARGE SCALE GENOMIC DNA]</scope>
    <source>
        <strain evidence="1">Cupriavidus taiwanensis LMG 19430</strain>
    </source>
</reference>
<sequence>MTGHPAAHRPTEFALVFLAECLLDGNTKTFVQRKIATNIAKRRYVRATVSR</sequence>